<dbReference type="AlphaFoldDB" id="A0A1G2L1T7"/>
<keyword evidence="1" id="KW-0472">Membrane</keyword>
<dbReference type="EMBL" id="MHQO01000070">
    <property type="protein sequence ID" value="OHA04741.1"/>
    <property type="molecule type" value="Genomic_DNA"/>
</dbReference>
<accession>A0A1G2L1T7</accession>
<organism evidence="2 3">
    <name type="scientific">Candidatus Sungbacteria bacterium RIFCSPLOWO2_01_FULL_47_10</name>
    <dbReference type="NCBI Taxonomy" id="1802276"/>
    <lineage>
        <taxon>Bacteria</taxon>
        <taxon>Candidatus Sungiibacteriota</taxon>
    </lineage>
</organism>
<keyword evidence="1" id="KW-1133">Transmembrane helix</keyword>
<dbReference type="Proteomes" id="UP000177982">
    <property type="component" value="Unassembled WGS sequence"/>
</dbReference>
<reference evidence="2 3" key="1">
    <citation type="journal article" date="2016" name="Nat. Commun.">
        <title>Thousands of microbial genomes shed light on interconnected biogeochemical processes in an aquifer system.</title>
        <authorList>
            <person name="Anantharaman K."/>
            <person name="Brown C.T."/>
            <person name="Hug L.A."/>
            <person name="Sharon I."/>
            <person name="Castelle C.J."/>
            <person name="Probst A.J."/>
            <person name="Thomas B.C."/>
            <person name="Singh A."/>
            <person name="Wilkins M.J."/>
            <person name="Karaoz U."/>
            <person name="Brodie E.L."/>
            <person name="Williams K.H."/>
            <person name="Hubbard S.S."/>
            <person name="Banfield J.F."/>
        </authorList>
    </citation>
    <scope>NUCLEOTIDE SEQUENCE [LARGE SCALE GENOMIC DNA]</scope>
</reference>
<keyword evidence="1" id="KW-0812">Transmembrane</keyword>
<evidence type="ECO:0000256" key="1">
    <source>
        <dbReference type="SAM" id="Phobius"/>
    </source>
</evidence>
<feature type="transmembrane region" description="Helical" evidence="1">
    <location>
        <begin position="7"/>
        <end position="26"/>
    </location>
</feature>
<evidence type="ECO:0000313" key="3">
    <source>
        <dbReference type="Proteomes" id="UP000177982"/>
    </source>
</evidence>
<gene>
    <name evidence="2" type="ORF">A2934_01785</name>
</gene>
<proteinExistence type="predicted"/>
<comment type="caution">
    <text evidence="2">The sequence shown here is derived from an EMBL/GenBank/DDBJ whole genome shotgun (WGS) entry which is preliminary data.</text>
</comment>
<name>A0A1G2L1T7_9BACT</name>
<evidence type="ECO:0000313" key="2">
    <source>
        <dbReference type="EMBL" id="OHA04741.1"/>
    </source>
</evidence>
<protein>
    <submittedName>
        <fullName evidence="2">Uncharacterized protein</fullName>
    </submittedName>
</protein>
<sequence length="223" mass="24832">MAYFTEKFFYGIFTFIVFLGIVLTAINVRAIQLPQGGVQFDTLKQTTLTVVDAALKKLNAAEALVQSNPNISDEVKTDVITLFNDVENALLGYKADVEQTTTLEELKAVNQEIVAYLSANKDVFKESFKKIKADIAQNAKIKAEEFKQKVEQIIVILKVTCPQEKDAIAEVEQQLSELQTHITALNAAIHAKDTVAMKKEMLAIETLMKAMIANMKQIEESCL</sequence>